<evidence type="ECO:0000256" key="1">
    <source>
        <dbReference type="ARBA" id="ARBA00004167"/>
    </source>
</evidence>
<proteinExistence type="inferred from homology"/>
<keyword evidence="15" id="KW-1185">Reference proteome</keyword>
<keyword evidence="9 11" id="KW-0472">Membrane</keyword>
<dbReference type="PANTHER" id="PTHR30627">
    <property type="entry name" value="PEPTIDOGLYCAN D,D-TRANSPEPTIDASE"/>
    <property type="match status" value="1"/>
</dbReference>
<evidence type="ECO:0000256" key="2">
    <source>
        <dbReference type="ARBA" id="ARBA00004236"/>
    </source>
</evidence>
<dbReference type="PANTHER" id="PTHR30627:SF2">
    <property type="entry name" value="PEPTIDOGLYCAN D,D-TRANSPEPTIDASE MRDA"/>
    <property type="match status" value="1"/>
</dbReference>
<dbReference type="Gene3D" id="3.40.710.10">
    <property type="entry name" value="DD-peptidase/beta-lactamase superfamily"/>
    <property type="match status" value="1"/>
</dbReference>
<dbReference type="SUPFAM" id="SSF56601">
    <property type="entry name" value="beta-lactamase/transpeptidase-like"/>
    <property type="match status" value="1"/>
</dbReference>
<evidence type="ECO:0000259" key="13">
    <source>
        <dbReference type="Pfam" id="PF03717"/>
    </source>
</evidence>
<keyword evidence="4" id="KW-1003">Cell membrane</keyword>
<keyword evidence="8 11" id="KW-1133">Transmembrane helix</keyword>
<dbReference type="Pfam" id="PF00905">
    <property type="entry name" value="Transpeptidase"/>
    <property type="match status" value="1"/>
</dbReference>
<evidence type="ECO:0000256" key="10">
    <source>
        <dbReference type="ARBA" id="ARBA00023316"/>
    </source>
</evidence>
<comment type="subcellular location">
    <subcellularLocation>
        <location evidence="2">Cell membrane</location>
    </subcellularLocation>
    <subcellularLocation>
        <location evidence="1">Membrane</location>
        <topology evidence="1">Single-pass membrane protein</topology>
    </subcellularLocation>
</comment>
<feature type="domain" description="Penicillin-binding protein dimerisation" evidence="13">
    <location>
        <begin position="67"/>
        <end position="309"/>
    </location>
</feature>
<evidence type="ECO:0000256" key="8">
    <source>
        <dbReference type="ARBA" id="ARBA00022989"/>
    </source>
</evidence>
<gene>
    <name evidence="14" type="ORF">SporoS204_00125</name>
</gene>
<evidence type="ECO:0000256" key="11">
    <source>
        <dbReference type="SAM" id="Phobius"/>
    </source>
</evidence>
<keyword evidence="10" id="KW-0961">Cell wall biogenesis/degradation</keyword>
<keyword evidence="5 11" id="KW-0812">Transmembrane</keyword>
<evidence type="ECO:0000256" key="9">
    <source>
        <dbReference type="ARBA" id="ARBA00023136"/>
    </source>
</evidence>
<evidence type="ECO:0000256" key="7">
    <source>
        <dbReference type="ARBA" id="ARBA00022984"/>
    </source>
</evidence>
<accession>A0ABM6JRN7</accession>
<evidence type="ECO:0000256" key="6">
    <source>
        <dbReference type="ARBA" id="ARBA00022960"/>
    </source>
</evidence>
<dbReference type="InterPro" id="IPR012338">
    <property type="entry name" value="Beta-lactam/transpept-like"/>
</dbReference>
<dbReference type="RefSeq" id="WP_037562035.1">
    <property type="nucleotide sequence ID" value="NZ_CP015108.1"/>
</dbReference>
<feature type="domain" description="Penicillin-binding protein transpeptidase" evidence="12">
    <location>
        <begin position="356"/>
        <end position="691"/>
    </location>
</feature>
<sequence>MKRNQKKTEPLKAGQRQHIAFRMNFLFVAIFVLFSLLIFRLGYMQIVKGEDYARSLERTEEIAVNTSTPRGRIFDRSGKVLIDNEAKNAITYTKTSSTTTKEMLALARKIAQLIEQDTQRVTMGDKRDFWILLNPVKAAEKVPKKEQAELSKDDNKSQKDIQREINQLTRDRITDEELATLSAEDIEVLAIYREMMAGYAYSPQIIKSDGVTDQELAVVSERLDQLPGVNTTTDWDRVKKSDSAILGSTTSPVEGIPRSHVNYFLARDYSRNDRVGRSYLESYYEDLLKGQKTIVKNIKDRTGKVVETKTVKEGKPGKDLVLTTDTDLQKALEDVVSNKLLRLKQGPNTSALESAFLVMLDPNNGEILSLVGKKVVKDESTGRWTIQDYTYGTFTSAYEVGSTVKLATMLTGYNEGAARIGEVKIDQPINIGGRYKRSLFNPNGRVALNDIAAIGRSSNVYMFRIAMGLGKATYRPGQGLPIDKKAFDTFRENFAAFGLGVKTGIDLPGEYTGVTGTETVPGKLLDFSIGQFDTYTPLQMAQYVATIAADGNRIAPKILKEIREPSPDGEILGELIEETPVKVLNHLKNSQAEIDQVKKGMHYVYYGANGTASGLLAGAPYTGAGKTGTAESFYYTGNKSNPVIPTINLSHVGYAPADKPEVAYSVIVPYISTNTKRYPSATASEIAKEALDVYFEQKRQRNAKADGAYPDVRIQK</sequence>
<name>A0ABM6JRN7_SPOUR</name>
<dbReference type="Gene3D" id="1.10.10.1230">
    <property type="entry name" value="Penicillin-binding protein, N-terminal non-catalytic domain, head sub-domain"/>
    <property type="match status" value="1"/>
</dbReference>
<keyword evidence="6" id="KW-0133">Cell shape</keyword>
<evidence type="ECO:0000259" key="12">
    <source>
        <dbReference type="Pfam" id="PF00905"/>
    </source>
</evidence>
<protein>
    <submittedName>
        <fullName evidence="14">Penicillin-binding protein</fullName>
    </submittedName>
</protein>
<comment type="similarity">
    <text evidence="3">Belongs to the transpeptidase family.</text>
</comment>
<dbReference type="InterPro" id="IPR005311">
    <property type="entry name" value="PBP_dimer"/>
</dbReference>
<organism evidence="14 15">
    <name type="scientific">Sporosarcina ureae</name>
    <dbReference type="NCBI Taxonomy" id="1571"/>
    <lineage>
        <taxon>Bacteria</taxon>
        <taxon>Bacillati</taxon>
        <taxon>Bacillota</taxon>
        <taxon>Bacilli</taxon>
        <taxon>Bacillales</taxon>
        <taxon>Caryophanaceae</taxon>
        <taxon>Sporosarcina</taxon>
    </lineage>
</organism>
<reference evidence="14 15" key="1">
    <citation type="submission" date="2016-04" db="EMBL/GenBank/DDBJ databases">
        <title>Comparative Genomics and Epigenetics of Sporosarcina ureae.</title>
        <authorList>
            <person name="Oliver A.S."/>
            <person name="Cooper K.K."/>
        </authorList>
    </citation>
    <scope>NUCLEOTIDE SEQUENCE [LARGE SCALE GENOMIC DNA]</scope>
    <source>
        <strain evidence="14 15">S204</strain>
    </source>
</reference>
<dbReference type="InterPro" id="IPR001460">
    <property type="entry name" value="PCN-bd_Tpept"/>
</dbReference>
<dbReference type="SUPFAM" id="SSF56519">
    <property type="entry name" value="Penicillin binding protein dimerisation domain"/>
    <property type="match status" value="1"/>
</dbReference>
<dbReference type="Proteomes" id="UP000192486">
    <property type="component" value="Chromosome"/>
</dbReference>
<evidence type="ECO:0000313" key="15">
    <source>
        <dbReference type="Proteomes" id="UP000192486"/>
    </source>
</evidence>
<dbReference type="Pfam" id="PF03717">
    <property type="entry name" value="PBP_dimer"/>
    <property type="match status" value="1"/>
</dbReference>
<evidence type="ECO:0000256" key="5">
    <source>
        <dbReference type="ARBA" id="ARBA00022692"/>
    </source>
</evidence>
<keyword evidence="7" id="KW-0573">Peptidoglycan synthesis</keyword>
<dbReference type="InterPro" id="IPR050515">
    <property type="entry name" value="Beta-lactam/transpept"/>
</dbReference>
<dbReference type="InterPro" id="IPR036138">
    <property type="entry name" value="PBP_dimer_sf"/>
</dbReference>
<evidence type="ECO:0000313" key="14">
    <source>
        <dbReference type="EMBL" id="ARF12711.1"/>
    </source>
</evidence>
<dbReference type="Gene3D" id="3.90.1310.10">
    <property type="entry name" value="Penicillin-binding protein 2a (Domain 2)"/>
    <property type="match status" value="1"/>
</dbReference>
<evidence type="ECO:0000256" key="4">
    <source>
        <dbReference type="ARBA" id="ARBA00022475"/>
    </source>
</evidence>
<dbReference type="EMBL" id="CP015108">
    <property type="protein sequence ID" value="ARF12711.1"/>
    <property type="molecule type" value="Genomic_DNA"/>
</dbReference>
<evidence type="ECO:0000256" key="3">
    <source>
        <dbReference type="ARBA" id="ARBA00007171"/>
    </source>
</evidence>
<feature type="transmembrane region" description="Helical" evidence="11">
    <location>
        <begin position="21"/>
        <end position="43"/>
    </location>
</feature>